<reference evidence="3" key="1">
    <citation type="journal article" date="2020" name="Int. J. Syst. Evol. Microbiol.">
        <title>Alteromonas alba sp. nov., a marine bacterium isolated from the seawater of the West Pacific Ocean.</title>
        <authorList>
            <person name="Sun C."/>
            <person name="Wu Y.-H."/>
            <person name="Xamxidin M."/>
            <person name="Cheng H."/>
            <person name="Xu X.-W."/>
        </authorList>
    </citation>
    <scope>NUCLEOTIDE SEQUENCE [LARGE SCALE GENOMIC DNA]</scope>
    <source>
        <strain evidence="3">190</strain>
    </source>
</reference>
<dbReference type="OrthoDB" id="6386726at2"/>
<organism evidence="2 3">
    <name type="scientific">Alteromonas alba</name>
    <dbReference type="NCBI Taxonomy" id="2079529"/>
    <lineage>
        <taxon>Bacteria</taxon>
        <taxon>Pseudomonadati</taxon>
        <taxon>Pseudomonadota</taxon>
        <taxon>Gammaproteobacteria</taxon>
        <taxon>Alteromonadales</taxon>
        <taxon>Alteromonadaceae</taxon>
        <taxon>Alteromonas/Salinimonas group</taxon>
        <taxon>Alteromonas</taxon>
    </lineage>
</organism>
<protein>
    <recommendedName>
        <fullName evidence="4">Pilin</fullName>
    </recommendedName>
</protein>
<evidence type="ECO:0000313" key="3">
    <source>
        <dbReference type="Proteomes" id="UP000238949"/>
    </source>
</evidence>
<dbReference type="InterPro" id="IPR045584">
    <property type="entry name" value="Pilin-like"/>
</dbReference>
<dbReference type="Gene3D" id="3.30.700.10">
    <property type="entry name" value="Glycoprotein, Type 4 Pilin"/>
    <property type="match status" value="1"/>
</dbReference>
<keyword evidence="3" id="KW-1185">Reference proteome</keyword>
<feature type="transmembrane region" description="Helical" evidence="1">
    <location>
        <begin position="20"/>
        <end position="42"/>
    </location>
</feature>
<dbReference type="InterPro" id="IPR012902">
    <property type="entry name" value="N_methyl_site"/>
</dbReference>
<dbReference type="Proteomes" id="UP000238949">
    <property type="component" value="Unassembled WGS sequence"/>
</dbReference>
<dbReference type="NCBIfam" id="TIGR02532">
    <property type="entry name" value="IV_pilin_GFxxxE"/>
    <property type="match status" value="1"/>
</dbReference>
<sequence>MGEFSCTPAVTGSGCMRQSSGFTLIELIIVVVLIGVLSVVALPKFIDFSGDASQATFRSTASAFKSGVEFIHLKWQVAGNNQAQQDFIPIADPGVGGDLSVNANGFPADTRGTSLTLNSDNDCLDVWRAVLNTRDASVATNDSALYEAQYNNNFTCTYSLVSNPSLTVDYDSTNGEVTINF</sequence>
<evidence type="ECO:0000313" key="2">
    <source>
        <dbReference type="EMBL" id="PRO73035.1"/>
    </source>
</evidence>
<dbReference type="Pfam" id="PF07963">
    <property type="entry name" value="N_methyl"/>
    <property type="match status" value="1"/>
</dbReference>
<gene>
    <name evidence="2" type="ORF">C6Y40_13625</name>
</gene>
<keyword evidence="1" id="KW-1133">Transmembrane helix</keyword>
<evidence type="ECO:0008006" key="4">
    <source>
        <dbReference type="Google" id="ProtNLM"/>
    </source>
</evidence>
<evidence type="ECO:0000256" key="1">
    <source>
        <dbReference type="SAM" id="Phobius"/>
    </source>
</evidence>
<proteinExistence type="predicted"/>
<keyword evidence="1" id="KW-0812">Transmembrane</keyword>
<dbReference type="AlphaFoldDB" id="A0A2S9V9P5"/>
<keyword evidence="1" id="KW-0472">Membrane</keyword>
<accession>A0A2S9V9P5</accession>
<name>A0A2S9V9P5_9ALTE</name>
<comment type="caution">
    <text evidence="2">The sequence shown here is derived from an EMBL/GenBank/DDBJ whole genome shotgun (WGS) entry which is preliminary data.</text>
</comment>
<dbReference type="EMBL" id="PVNP01000147">
    <property type="protein sequence ID" value="PRO73035.1"/>
    <property type="molecule type" value="Genomic_DNA"/>
</dbReference>
<dbReference type="PROSITE" id="PS00409">
    <property type="entry name" value="PROKAR_NTER_METHYL"/>
    <property type="match status" value="1"/>
</dbReference>
<dbReference type="SUPFAM" id="SSF54523">
    <property type="entry name" value="Pili subunits"/>
    <property type="match status" value="1"/>
</dbReference>